<sequence>MPAEFLPALEVAGRLLLGGVFVFAGWRNIGAFATLVPLIGARGMPMPKLMLSVAIALQVIAGVLVIAGVWLAPAAIALIGFLIVATLLFHNFWDHQGLDRVNRINGLTSNVALIGSFLLVMVVAN</sequence>
<keyword evidence="3 5" id="KW-1133">Transmembrane helix</keyword>
<evidence type="ECO:0000256" key="2">
    <source>
        <dbReference type="ARBA" id="ARBA00022692"/>
    </source>
</evidence>
<dbReference type="AlphaFoldDB" id="A0A5B8KV03"/>
<dbReference type="Proteomes" id="UP000321389">
    <property type="component" value="Chromosome"/>
</dbReference>
<keyword evidence="7" id="KW-1185">Reference proteome</keyword>
<proteinExistence type="predicted"/>
<feature type="transmembrane region" description="Helical" evidence="5">
    <location>
        <begin position="76"/>
        <end position="93"/>
    </location>
</feature>
<dbReference type="EMBL" id="CP042301">
    <property type="protein sequence ID" value="QDY99388.1"/>
    <property type="molecule type" value="Genomic_DNA"/>
</dbReference>
<feature type="transmembrane region" description="Helical" evidence="5">
    <location>
        <begin position="15"/>
        <end position="39"/>
    </location>
</feature>
<evidence type="ECO:0000256" key="1">
    <source>
        <dbReference type="ARBA" id="ARBA00004141"/>
    </source>
</evidence>
<keyword evidence="4 5" id="KW-0472">Membrane</keyword>
<evidence type="ECO:0000313" key="6">
    <source>
        <dbReference type="EMBL" id="QDY99388.1"/>
    </source>
</evidence>
<evidence type="ECO:0000256" key="3">
    <source>
        <dbReference type="ARBA" id="ARBA00022989"/>
    </source>
</evidence>
<reference evidence="6" key="1">
    <citation type="submission" date="2020-04" db="EMBL/GenBank/DDBJ databases">
        <title>Nitratireductor sp. nov. isolated from mangrove soil.</title>
        <authorList>
            <person name="Ye Y."/>
        </authorList>
    </citation>
    <scope>NUCLEOTIDE SEQUENCE</scope>
    <source>
        <strain evidence="6">SY7</strain>
    </source>
</reference>
<dbReference type="InterPro" id="IPR032808">
    <property type="entry name" value="DoxX"/>
</dbReference>
<dbReference type="GO" id="GO:0016020">
    <property type="term" value="C:membrane"/>
    <property type="evidence" value="ECO:0007669"/>
    <property type="project" value="UniProtKB-SubCell"/>
</dbReference>
<dbReference type="RefSeq" id="WP_146298044.1">
    <property type="nucleotide sequence ID" value="NZ_CP042301.2"/>
</dbReference>
<keyword evidence="2 5" id="KW-0812">Transmembrane</keyword>
<evidence type="ECO:0000313" key="7">
    <source>
        <dbReference type="Proteomes" id="UP000321389"/>
    </source>
</evidence>
<comment type="subcellular location">
    <subcellularLocation>
        <location evidence="1">Membrane</location>
        <topology evidence="1">Multi-pass membrane protein</topology>
    </subcellularLocation>
</comment>
<organism evidence="6 7">
    <name type="scientific">Nitratireductor mangrovi</name>
    <dbReference type="NCBI Taxonomy" id="2599600"/>
    <lineage>
        <taxon>Bacteria</taxon>
        <taxon>Pseudomonadati</taxon>
        <taxon>Pseudomonadota</taxon>
        <taxon>Alphaproteobacteria</taxon>
        <taxon>Hyphomicrobiales</taxon>
        <taxon>Phyllobacteriaceae</taxon>
        <taxon>Nitratireductor</taxon>
    </lineage>
</organism>
<protein>
    <submittedName>
        <fullName evidence="6">DoxX family protein</fullName>
    </submittedName>
</protein>
<name>A0A5B8KV03_9HYPH</name>
<dbReference type="OrthoDB" id="8255719at2"/>
<dbReference type="KEGG" id="niy:FQ775_02805"/>
<feature type="transmembrane region" description="Helical" evidence="5">
    <location>
        <begin position="105"/>
        <end position="124"/>
    </location>
</feature>
<evidence type="ECO:0000256" key="5">
    <source>
        <dbReference type="SAM" id="Phobius"/>
    </source>
</evidence>
<gene>
    <name evidence="6" type="ORF">FQ775_02805</name>
</gene>
<evidence type="ECO:0000256" key="4">
    <source>
        <dbReference type="ARBA" id="ARBA00023136"/>
    </source>
</evidence>
<accession>A0A5B8KV03</accession>
<dbReference type="Pfam" id="PF07681">
    <property type="entry name" value="DoxX"/>
    <property type="match status" value="1"/>
</dbReference>
<feature type="transmembrane region" description="Helical" evidence="5">
    <location>
        <begin position="51"/>
        <end position="70"/>
    </location>
</feature>